<dbReference type="GeneID" id="92049097"/>
<dbReference type="EMBL" id="JAQQWN010000009">
    <property type="protein sequence ID" value="KAK8064975.1"/>
    <property type="molecule type" value="Genomic_DNA"/>
</dbReference>
<protein>
    <submittedName>
        <fullName evidence="2">Uncharacterized protein</fullName>
    </submittedName>
</protein>
<organism evidence="2 3">
    <name type="scientific">Apiospora hydei</name>
    <dbReference type="NCBI Taxonomy" id="1337664"/>
    <lineage>
        <taxon>Eukaryota</taxon>
        <taxon>Fungi</taxon>
        <taxon>Dikarya</taxon>
        <taxon>Ascomycota</taxon>
        <taxon>Pezizomycotina</taxon>
        <taxon>Sordariomycetes</taxon>
        <taxon>Xylariomycetidae</taxon>
        <taxon>Amphisphaeriales</taxon>
        <taxon>Apiosporaceae</taxon>
        <taxon>Apiospora</taxon>
    </lineage>
</organism>
<comment type="caution">
    <text evidence="2">The sequence shown here is derived from an EMBL/GenBank/DDBJ whole genome shotgun (WGS) entry which is preliminary data.</text>
</comment>
<sequence>MDLMTPRGCKRRVTCSNCPEGSNEHHIRNCRRPIAEKMSAEIPAGEELEDIVLMEYSKGGNQQHDRPEKPRKGQTWLEQRGLEQKQDESSSDEKDDESPKENKKKQKKPMSSARQDDQEIAGQYLFENPGAMDEDDDKEVVNPNAEDPSGY</sequence>
<dbReference type="Proteomes" id="UP001433268">
    <property type="component" value="Unassembled WGS sequence"/>
</dbReference>
<evidence type="ECO:0000256" key="1">
    <source>
        <dbReference type="SAM" id="MobiDB-lite"/>
    </source>
</evidence>
<name>A0ABR1V1B5_9PEZI</name>
<evidence type="ECO:0000313" key="3">
    <source>
        <dbReference type="Proteomes" id="UP001433268"/>
    </source>
</evidence>
<feature type="compositionally biased region" description="Basic and acidic residues" evidence="1">
    <location>
        <begin position="80"/>
        <end position="101"/>
    </location>
</feature>
<reference evidence="2 3" key="1">
    <citation type="submission" date="2023-01" db="EMBL/GenBank/DDBJ databases">
        <title>Analysis of 21 Apiospora genomes using comparative genomics revels a genus with tremendous synthesis potential of carbohydrate active enzymes and secondary metabolites.</title>
        <authorList>
            <person name="Sorensen T."/>
        </authorList>
    </citation>
    <scope>NUCLEOTIDE SEQUENCE [LARGE SCALE GENOMIC DNA]</scope>
    <source>
        <strain evidence="2 3">CBS 114990</strain>
    </source>
</reference>
<accession>A0ABR1V1B5</accession>
<dbReference type="RefSeq" id="XP_066661729.1">
    <property type="nucleotide sequence ID" value="XM_066816037.1"/>
</dbReference>
<proteinExistence type="predicted"/>
<feature type="region of interest" description="Disordered" evidence="1">
    <location>
        <begin position="53"/>
        <end position="151"/>
    </location>
</feature>
<evidence type="ECO:0000313" key="2">
    <source>
        <dbReference type="EMBL" id="KAK8064975.1"/>
    </source>
</evidence>
<gene>
    <name evidence="2" type="ORF">PG997_011722</name>
</gene>
<keyword evidence="3" id="KW-1185">Reference proteome</keyword>